<dbReference type="AlphaFoldDB" id="A0A6V8N613"/>
<evidence type="ECO:0000256" key="4">
    <source>
        <dbReference type="ARBA" id="ARBA00022989"/>
    </source>
</evidence>
<keyword evidence="7" id="KW-0328">Glycosyltransferase</keyword>
<evidence type="ECO:0000256" key="5">
    <source>
        <dbReference type="ARBA" id="ARBA00023136"/>
    </source>
</evidence>
<keyword evidence="7" id="KW-0808">Transferase</keyword>
<proteinExistence type="predicted"/>
<feature type="transmembrane region" description="Helical" evidence="6">
    <location>
        <begin position="39"/>
        <end position="59"/>
    </location>
</feature>
<dbReference type="RefSeq" id="WP_246329672.1">
    <property type="nucleotide sequence ID" value="NZ_BLXZ01000001.1"/>
</dbReference>
<evidence type="ECO:0000256" key="3">
    <source>
        <dbReference type="ARBA" id="ARBA00022692"/>
    </source>
</evidence>
<keyword evidence="4 6" id="KW-1133">Transmembrane helix</keyword>
<feature type="transmembrane region" description="Helical" evidence="6">
    <location>
        <begin position="256"/>
        <end position="278"/>
    </location>
</feature>
<dbReference type="InterPro" id="IPR039653">
    <property type="entry name" value="Prenyltransferase"/>
</dbReference>
<dbReference type="EMBL" id="BLXZ01000001">
    <property type="protein sequence ID" value="GFO66739.1"/>
    <property type="molecule type" value="Genomic_DNA"/>
</dbReference>
<evidence type="ECO:0000256" key="2">
    <source>
        <dbReference type="ARBA" id="ARBA00022475"/>
    </source>
</evidence>
<reference evidence="8" key="1">
    <citation type="submission" date="2020-06" db="EMBL/GenBank/DDBJ databases">
        <title>Draft genomic sequecing of Geomonas sp. Red745.</title>
        <authorList>
            <person name="Itoh H."/>
            <person name="Xu Z.X."/>
            <person name="Ushijima N."/>
            <person name="Masuda Y."/>
            <person name="Shiratori Y."/>
            <person name="Senoo K."/>
        </authorList>
    </citation>
    <scope>NUCLEOTIDE SEQUENCE [LARGE SCALE GENOMIC DNA]</scope>
    <source>
        <strain evidence="8">Red745</strain>
    </source>
</reference>
<dbReference type="PANTHER" id="PTHR11048">
    <property type="entry name" value="PRENYLTRANSFERASES"/>
    <property type="match status" value="1"/>
</dbReference>
<dbReference type="PANTHER" id="PTHR11048:SF5">
    <property type="entry name" value="DECAPRENYL-PHOSPHATE PHOSPHORIBOSYLTRANSFERASE"/>
    <property type="match status" value="1"/>
</dbReference>
<dbReference type="Pfam" id="PF01040">
    <property type="entry name" value="UbiA"/>
    <property type="match status" value="1"/>
</dbReference>
<evidence type="ECO:0000313" key="7">
    <source>
        <dbReference type="EMBL" id="GFO66739.1"/>
    </source>
</evidence>
<keyword evidence="3 6" id="KW-0812">Transmembrane</keyword>
<feature type="transmembrane region" description="Helical" evidence="6">
    <location>
        <begin position="12"/>
        <end position="33"/>
    </location>
</feature>
<dbReference type="GO" id="GO:0016765">
    <property type="term" value="F:transferase activity, transferring alkyl or aryl (other than methyl) groups"/>
    <property type="evidence" value="ECO:0007669"/>
    <property type="project" value="InterPro"/>
</dbReference>
<accession>A0A6V8N613</accession>
<evidence type="ECO:0000256" key="1">
    <source>
        <dbReference type="ARBA" id="ARBA00004141"/>
    </source>
</evidence>
<dbReference type="NCBIfam" id="NF008978">
    <property type="entry name" value="PRK12324.1-4"/>
    <property type="match status" value="1"/>
</dbReference>
<dbReference type="GO" id="GO:0009247">
    <property type="term" value="P:glycolipid biosynthetic process"/>
    <property type="evidence" value="ECO:0007669"/>
    <property type="project" value="TreeGrafter"/>
</dbReference>
<feature type="transmembrane region" description="Helical" evidence="6">
    <location>
        <begin position="159"/>
        <end position="177"/>
    </location>
</feature>
<evidence type="ECO:0000256" key="6">
    <source>
        <dbReference type="SAM" id="Phobius"/>
    </source>
</evidence>
<dbReference type="InterPro" id="IPR000537">
    <property type="entry name" value="UbiA_prenyltransferase"/>
</dbReference>
<comment type="subcellular location">
    <subcellularLocation>
        <location evidence="1">Membrane</location>
        <topology evidence="1">Multi-pass membrane protein</topology>
    </subcellularLocation>
</comment>
<dbReference type="Proteomes" id="UP000587586">
    <property type="component" value="Unassembled WGS sequence"/>
</dbReference>
<feature type="transmembrane region" description="Helical" evidence="6">
    <location>
        <begin position="225"/>
        <end position="244"/>
    </location>
</feature>
<keyword evidence="5 6" id="KW-0472">Membrane</keyword>
<dbReference type="CDD" id="cd13963">
    <property type="entry name" value="PT_UbiA_2"/>
    <property type="match status" value="1"/>
</dbReference>
<comment type="caution">
    <text evidence="7">The sequence shown here is derived from an EMBL/GenBank/DDBJ whole genome shotgun (WGS) entry which is preliminary data.</text>
</comment>
<organism evidence="7 8">
    <name type="scientific">Geomonas limicola</name>
    <dbReference type="NCBI Taxonomy" id="2740186"/>
    <lineage>
        <taxon>Bacteria</taxon>
        <taxon>Pseudomonadati</taxon>
        <taxon>Thermodesulfobacteriota</taxon>
        <taxon>Desulfuromonadia</taxon>
        <taxon>Geobacterales</taxon>
        <taxon>Geobacteraceae</taxon>
        <taxon>Geomonas</taxon>
    </lineage>
</organism>
<dbReference type="GO" id="GO:0016757">
    <property type="term" value="F:glycosyltransferase activity"/>
    <property type="evidence" value="ECO:0007669"/>
    <property type="project" value="UniProtKB-KW"/>
</dbReference>
<feature type="transmembrane region" description="Helical" evidence="6">
    <location>
        <begin position="80"/>
        <end position="100"/>
    </location>
</feature>
<keyword evidence="8" id="KW-1185">Reference proteome</keyword>
<protein>
    <submittedName>
        <fullName evidence="7">Decaprenyl-phosphate phosphoribosyltransferase</fullName>
    </submittedName>
</protein>
<dbReference type="InterPro" id="IPR044878">
    <property type="entry name" value="UbiA_sf"/>
</dbReference>
<name>A0A6V8N613_9BACT</name>
<keyword evidence="2" id="KW-1003">Cell membrane</keyword>
<dbReference type="GO" id="GO:0005886">
    <property type="term" value="C:plasma membrane"/>
    <property type="evidence" value="ECO:0007669"/>
    <property type="project" value="TreeGrafter"/>
</dbReference>
<evidence type="ECO:0000313" key="8">
    <source>
        <dbReference type="Proteomes" id="UP000587586"/>
    </source>
</evidence>
<sequence>MKNYLRLLRPHQWLKNLMLFFPPFLGGVLLNPGVVYKGILPLVSFSLGSSATYILNDVLDRQRDVRHPRKKFRPIASGRVPVWAALLLGAVCLVVALVAALKISPLFLQVLAAYLVITSCYSLKLKELPVVDLFCIAAGFLLRLEAGGVAFGIEISEWLFLSVFLLAIFLATGKRLGEKQSLGEEAGGHRKSLLHYPEGFLQGAMYMTGGAVLVTYTQYVIARHVLVYTVPLCCFGLLRLILRVQSGQGGDPTESLLTDVPLFVVGVLWAAMTGWGLYGR</sequence>
<dbReference type="Gene3D" id="1.10.357.140">
    <property type="entry name" value="UbiA prenyltransferase"/>
    <property type="match status" value="1"/>
</dbReference>
<gene>
    <name evidence="7" type="primary">xapE</name>
    <name evidence="7" type="ORF">GMLC_03180</name>
</gene>